<comment type="pathway">
    <text evidence="7">Amino-acid degradation; L-histidine degradation into L-glutamate; N-formimidoyl-L-glutamate from L-histidine: step 3/3.</text>
</comment>
<dbReference type="Proteomes" id="UP000632154">
    <property type="component" value="Unassembled WGS sequence"/>
</dbReference>
<gene>
    <name evidence="7 10" type="primary">hutI</name>
    <name evidence="10" type="ORF">GCM10017783_03120</name>
</gene>
<dbReference type="InterPro" id="IPR032466">
    <property type="entry name" value="Metal_Hydrolase"/>
</dbReference>
<name>A0ABQ3K047_9DEIO</name>
<feature type="binding site" evidence="7">
    <location>
        <position position="83"/>
    </location>
    <ligand>
        <name>4-imidazolone-5-propanoate</name>
        <dbReference type="ChEBI" id="CHEBI:77893"/>
    </ligand>
</feature>
<dbReference type="SUPFAM" id="SSF51338">
    <property type="entry name" value="Composite domain of metallo-dependent hydrolases"/>
    <property type="match status" value="1"/>
</dbReference>
<evidence type="ECO:0000313" key="10">
    <source>
        <dbReference type="EMBL" id="GHF94462.1"/>
    </source>
</evidence>
<evidence type="ECO:0000256" key="5">
    <source>
        <dbReference type="ARBA" id="ARBA00022833"/>
    </source>
</evidence>
<protein>
    <recommendedName>
        <fullName evidence="1 7">Imidazolonepropionase</fullName>
        <ecNumber evidence="1 7">3.5.2.7</ecNumber>
    </recommendedName>
    <alternativeName>
        <fullName evidence="7">Imidazolone-5-propionate hydrolase</fullName>
    </alternativeName>
</protein>
<feature type="binding site" evidence="7">
    <location>
        <position position="176"/>
    </location>
    <ligand>
        <name>4-imidazolone-5-propanoate</name>
        <dbReference type="ChEBI" id="CHEBI:77893"/>
    </ligand>
</feature>
<feature type="region of interest" description="Disordered" evidence="8">
    <location>
        <begin position="1"/>
        <end position="23"/>
    </location>
</feature>
<feature type="compositionally biased region" description="Polar residues" evidence="8">
    <location>
        <begin position="1"/>
        <end position="13"/>
    </location>
</feature>
<feature type="binding site" evidence="7">
    <location>
        <position position="146"/>
    </location>
    <ligand>
        <name>N-formimidoyl-L-glutamate</name>
        <dbReference type="ChEBI" id="CHEBI:58928"/>
    </ligand>
</feature>
<feature type="binding site" evidence="7">
    <location>
        <position position="316"/>
    </location>
    <ligand>
        <name>N-formimidoyl-L-glutamate</name>
        <dbReference type="ChEBI" id="CHEBI:58928"/>
    </ligand>
</feature>
<keyword evidence="7" id="KW-0963">Cytoplasm</keyword>
<evidence type="ECO:0000256" key="6">
    <source>
        <dbReference type="ARBA" id="ARBA00023004"/>
    </source>
</evidence>
<dbReference type="RefSeq" id="WP_189641910.1">
    <property type="nucleotide sequence ID" value="NZ_BNAL01000002.1"/>
</dbReference>
<dbReference type="InterPro" id="IPR011059">
    <property type="entry name" value="Metal-dep_hydrolase_composite"/>
</dbReference>
<evidence type="ECO:0000313" key="11">
    <source>
        <dbReference type="Proteomes" id="UP000632154"/>
    </source>
</evidence>
<organism evidence="10 11">
    <name type="scientific">Deinococcus piscis</name>
    <dbReference type="NCBI Taxonomy" id="394230"/>
    <lineage>
        <taxon>Bacteria</taxon>
        <taxon>Thermotogati</taxon>
        <taxon>Deinococcota</taxon>
        <taxon>Deinococci</taxon>
        <taxon>Deinococcales</taxon>
        <taxon>Deinococcaceae</taxon>
        <taxon>Deinococcus</taxon>
    </lineage>
</organism>
<keyword evidence="5 7" id="KW-0862">Zinc</keyword>
<feature type="domain" description="Amidohydrolase-related" evidence="9">
    <location>
        <begin position="66"/>
        <end position="374"/>
    </location>
</feature>
<dbReference type="InterPro" id="IPR006680">
    <property type="entry name" value="Amidohydro-rel"/>
</dbReference>
<dbReference type="InterPro" id="IPR005920">
    <property type="entry name" value="HutI"/>
</dbReference>
<evidence type="ECO:0000256" key="8">
    <source>
        <dbReference type="SAM" id="MobiDB-lite"/>
    </source>
</evidence>
<comment type="similarity">
    <text evidence="7">Belongs to the metallo-dependent hydrolases superfamily. HutI family.</text>
</comment>
<dbReference type="EMBL" id="BNAL01000002">
    <property type="protein sequence ID" value="GHF94462.1"/>
    <property type="molecule type" value="Genomic_DNA"/>
</dbReference>
<dbReference type="Gene3D" id="3.20.20.140">
    <property type="entry name" value="Metal-dependent hydrolases"/>
    <property type="match status" value="1"/>
</dbReference>
<feature type="binding site" evidence="7">
    <location>
        <position position="241"/>
    </location>
    <ligand>
        <name>4-imidazolone-5-propanoate</name>
        <dbReference type="ChEBI" id="CHEBI:77893"/>
    </ligand>
</feature>
<keyword evidence="11" id="KW-1185">Reference proteome</keyword>
<feature type="binding site" evidence="7">
    <location>
        <position position="76"/>
    </location>
    <ligand>
        <name>Fe(3+)</name>
        <dbReference type="ChEBI" id="CHEBI:29034"/>
    </ligand>
</feature>
<dbReference type="NCBIfam" id="TIGR01224">
    <property type="entry name" value="hutI"/>
    <property type="match status" value="1"/>
</dbReference>
<evidence type="ECO:0000259" key="9">
    <source>
        <dbReference type="Pfam" id="PF01979"/>
    </source>
</evidence>
<comment type="subcellular location">
    <subcellularLocation>
        <location evidence="7">Cytoplasm</location>
    </subcellularLocation>
</comment>
<evidence type="ECO:0000256" key="4">
    <source>
        <dbReference type="ARBA" id="ARBA00022808"/>
    </source>
</evidence>
<dbReference type="Pfam" id="PF01979">
    <property type="entry name" value="Amidohydro_1"/>
    <property type="match status" value="1"/>
</dbReference>
<feature type="binding site" evidence="7">
    <location>
        <position position="238"/>
    </location>
    <ligand>
        <name>Zn(2+)</name>
        <dbReference type="ChEBI" id="CHEBI:29105"/>
    </ligand>
</feature>
<accession>A0ABQ3K047</accession>
<evidence type="ECO:0000256" key="7">
    <source>
        <dbReference type="HAMAP-Rule" id="MF_00372"/>
    </source>
</evidence>
<dbReference type="HAMAP" id="MF_00372">
    <property type="entry name" value="HutI"/>
    <property type="match status" value="1"/>
</dbReference>
<feature type="binding site" evidence="7">
    <location>
        <position position="317"/>
    </location>
    <ligand>
        <name>4-imidazolone-5-propanoate</name>
        <dbReference type="ChEBI" id="CHEBI:77893"/>
    </ligand>
</feature>
<dbReference type="PANTHER" id="PTHR42752:SF1">
    <property type="entry name" value="IMIDAZOLONEPROPIONASE-RELATED"/>
    <property type="match status" value="1"/>
</dbReference>
<feature type="binding site" evidence="7">
    <location>
        <position position="146"/>
    </location>
    <ligand>
        <name>4-imidazolone-5-propanoate</name>
        <dbReference type="ChEBI" id="CHEBI:77893"/>
    </ligand>
</feature>
<feature type="binding site" evidence="7">
    <location>
        <position position="314"/>
    </location>
    <ligand>
        <name>N-formimidoyl-L-glutamate</name>
        <dbReference type="ChEBI" id="CHEBI:58928"/>
    </ligand>
</feature>
<feature type="binding site" evidence="7">
    <location>
        <position position="312"/>
    </location>
    <ligand>
        <name>Fe(3+)</name>
        <dbReference type="ChEBI" id="CHEBI:29034"/>
    </ligand>
</feature>
<dbReference type="PANTHER" id="PTHR42752">
    <property type="entry name" value="IMIDAZOLONEPROPIONASE"/>
    <property type="match status" value="1"/>
</dbReference>
<feature type="binding site" evidence="7">
    <location>
        <position position="76"/>
    </location>
    <ligand>
        <name>Zn(2+)</name>
        <dbReference type="ChEBI" id="CHEBI:29105"/>
    </ligand>
</feature>
<evidence type="ECO:0000256" key="1">
    <source>
        <dbReference type="ARBA" id="ARBA00012864"/>
    </source>
</evidence>
<keyword evidence="2 7" id="KW-0479">Metal-binding</keyword>
<comment type="cofactor">
    <cofactor evidence="7">
        <name>Zn(2+)</name>
        <dbReference type="ChEBI" id="CHEBI:29105"/>
    </cofactor>
    <cofactor evidence="7">
        <name>Fe(3+)</name>
        <dbReference type="ChEBI" id="CHEBI:29034"/>
    </cofactor>
    <text evidence="7">Binds 1 zinc or iron ion per subunit.</text>
</comment>
<evidence type="ECO:0000256" key="3">
    <source>
        <dbReference type="ARBA" id="ARBA00022801"/>
    </source>
</evidence>
<evidence type="ECO:0000256" key="2">
    <source>
        <dbReference type="ARBA" id="ARBA00022723"/>
    </source>
</evidence>
<dbReference type="EC" id="3.5.2.7" evidence="1 7"/>
<feature type="binding site" evidence="7">
    <location>
        <position position="238"/>
    </location>
    <ligand>
        <name>Fe(3+)</name>
        <dbReference type="ChEBI" id="CHEBI:29034"/>
    </ligand>
</feature>
<comment type="caution">
    <text evidence="10">The sequence shown here is derived from an EMBL/GenBank/DDBJ whole genome shotgun (WGS) entry which is preliminary data.</text>
</comment>
<sequence>MSETLFTGISQLATPRPGPRRGAEMGQLDITEQAALLVRDGLVAWVGPAAQAPDAANEVNLGGRAVVPGLVDPHTHAVWAGHRLADWEAKLQGATYEDILARGGGIRSTMRATAAATLEALEQLTRPRLQRLTASGATTVEVKSGYGLDFAAELRMLEVVRRLQGVYELQPTLLIHVPPEENRARYVQGVCEELIPEVAHQGLATSVDVFTEKEAFNVQETRAIFEAARANGLHIKLHADQFHAIGGTELACEMGALSVDHLEASGEAQIRALAESDTVATVLPGVTLHLGLPAAPARALVDAGAIVAVGTDLNPGSSPLFSTQLALALSVRLNKLTPAEALSACTVNAAHALGLSDRGSLSPGQRADFCVLAGPDWREVAYALGGQAVQEVHCAHSAQAAFGPSSSPPGT</sequence>
<reference evidence="11" key="1">
    <citation type="journal article" date="2019" name="Int. J. Syst. Evol. Microbiol.">
        <title>The Global Catalogue of Microorganisms (GCM) 10K type strain sequencing project: providing services to taxonomists for standard genome sequencing and annotation.</title>
        <authorList>
            <consortium name="The Broad Institute Genomics Platform"/>
            <consortium name="The Broad Institute Genome Sequencing Center for Infectious Disease"/>
            <person name="Wu L."/>
            <person name="Ma J."/>
        </authorList>
    </citation>
    <scope>NUCLEOTIDE SEQUENCE [LARGE SCALE GENOMIC DNA]</scope>
    <source>
        <strain evidence="11">CGMCC 1.18439</strain>
    </source>
</reference>
<comment type="function">
    <text evidence="7">Catalyzes the hydrolytic cleavage of the carbon-nitrogen bond in imidazolone-5-propanoate to yield N-formimidoyl-L-glutamate. It is the third step in the universal histidine degradation pathway.</text>
</comment>
<feature type="binding site" evidence="7">
    <location>
        <position position="312"/>
    </location>
    <ligand>
        <name>Zn(2+)</name>
        <dbReference type="ChEBI" id="CHEBI:29105"/>
    </ligand>
</feature>
<dbReference type="SUPFAM" id="SSF51556">
    <property type="entry name" value="Metallo-dependent hydrolases"/>
    <property type="match status" value="1"/>
</dbReference>
<feature type="binding site" evidence="7">
    <location>
        <position position="74"/>
    </location>
    <ligand>
        <name>Fe(3+)</name>
        <dbReference type="ChEBI" id="CHEBI:29034"/>
    </ligand>
</feature>
<feature type="binding site" evidence="7">
    <location>
        <position position="74"/>
    </location>
    <ligand>
        <name>Zn(2+)</name>
        <dbReference type="ChEBI" id="CHEBI:29105"/>
    </ligand>
</feature>
<dbReference type="Gene3D" id="2.30.40.10">
    <property type="entry name" value="Urease, subunit C, domain 1"/>
    <property type="match status" value="1"/>
</dbReference>
<keyword evidence="4 7" id="KW-0369">Histidine metabolism</keyword>
<keyword evidence="3 7" id="KW-0378">Hydrolase</keyword>
<proteinExistence type="inferred from homology"/>
<keyword evidence="6 7" id="KW-0408">Iron</keyword>
<comment type="catalytic activity">
    <reaction evidence="7">
        <text>4-imidazolone-5-propanoate + H2O = N-formimidoyl-L-glutamate</text>
        <dbReference type="Rhea" id="RHEA:23660"/>
        <dbReference type="ChEBI" id="CHEBI:15377"/>
        <dbReference type="ChEBI" id="CHEBI:58928"/>
        <dbReference type="ChEBI" id="CHEBI:77893"/>
        <dbReference type="EC" id="3.5.2.7"/>
    </reaction>
</comment>